<reference evidence="6 7" key="1">
    <citation type="submission" date="2020-08" db="EMBL/GenBank/DDBJ databases">
        <title>Genome sequence of Diaphorobacter ruginosibacter DSM 27467T.</title>
        <authorList>
            <person name="Hyun D.-W."/>
            <person name="Bae J.-W."/>
        </authorList>
    </citation>
    <scope>NUCLEOTIDE SEQUENCE [LARGE SCALE GENOMIC DNA]</scope>
    <source>
        <strain evidence="6 7">DSM 27467</strain>
    </source>
</reference>
<dbReference type="InterPro" id="IPR036386">
    <property type="entry name" value="HscB_C_sf"/>
</dbReference>
<dbReference type="RefSeq" id="WP_187600363.1">
    <property type="nucleotide sequence ID" value="NZ_CP060714.1"/>
</dbReference>
<dbReference type="GO" id="GO:0044571">
    <property type="term" value="P:[2Fe-2S] cluster assembly"/>
    <property type="evidence" value="ECO:0007669"/>
    <property type="project" value="InterPro"/>
</dbReference>
<dbReference type="EMBL" id="CP060714">
    <property type="protein sequence ID" value="QNN59350.1"/>
    <property type="molecule type" value="Genomic_DNA"/>
</dbReference>
<evidence type="ECO:0000313" key="7">
    <source>
        <dbReference type="Proteomes" id="UP000515811"/>
    </source>
</evidence>
<evidence type="ECO:0000256" key="1">
    <source>
        <dbReference type="ARBA" id="ARBA00010476"/>
    </source>
</evidence>
<dbReference type="InterPro" id="IPR001623">
    <property type="entry name" value="DnaJ_domain"/>
</dbReference>
<dbReference type="Gene3D" id="1.10.287.110">
    <property type="entry name" value="DnaJ domain"/>
    <property type="match status" value="1"/>
</dbReference>
<dbReference type="GO" id="GO:0051259">
    <property type="term" value="P:protein complex oligomerization"/>
    <property type="evidence" value="ECO:0007669"/>
    <property type="project" value="InterPro"/>
</dbReference>
<dbReference type="GO" id="GO:0001671">
    <property type="term" value="F:ATPase activator activity"/>
    <property type="evidence" value="ECO:0007669"/>
    <property type="project" value="InterPro"/>
</dbReference>
<dbReference type="NCBIfam" id="NF002935">
    <property type="entry name" value="PRK03578.1"/>
    <property type="match status" value="1"/>
</dbReference>
<sequence length="174" mass="19598">MNLHLQSDDFELFGIPRLFAQDGAVLAARWKDLQREAHPDRFSAQGAAAQRVAMQWSVRINEAYQRLKDPLKRAAYLCELHGVSIGAEDNTAMPAAFLMQQMEWREALDEAASEAALDDLDDMVQAERRSALARCAALIDEQHDYAGAAQQVRALMFIARFAHDVDVRREQLGQ</sequence>
<accession>A0A7G9RUS5</accession>
<comment type="subunit">
    <text evidence="4">Interacts with HscA and stimulates its ATPase activity.</text>
</comment>
<proteinExistence type="inferred from homology"/>
<evidence type="ECO:0000256" key="3">
    <source>
        <dbReference type="ARBA" id="ARBA00025596"/>
    </source>
</evidence>
<feature type="domain" description="J" evidence="5">
    <location>
        <begin position="8"/>
        <end position="80"/>
    </location>
</feature>
<evidence type="ECO:0000313" key="6">
    <source>
        <dbReference type="EMBL" id="QNN59350.1"/>
    </source>
</evidence>
<dbReference type="GO" id="GO:0006457">
    <property type="term" value="P:protein folding"/>
    <property type="evidence" value="ECO:0007669"/>
    <property type="project" value="UniProtKB-UniRule"/>
</dbReference>
<dbReference type="GO" id="GO:1990230">
    <property type="term" value="C:iron-sulfur cluster transfer complex"/>
    <property type="evidence" value="ECO:0007669"/>
    <property type="project" value="TreeGrafter"/>
</dbReference>
<dbReference type="InterPro" id="IPR009073">
    <property type="entry name" value="HscB_oligo_C"/>
</dbReference>
<comment type="function">
    <text evidence="3 4">Co-chaperone involved in the maturation of iron-sulfur cluster-containing proteins. Seems to help targeting proteins to be folded toward HscA.</text>
</comment>
<dbReference type="Gene3D" id="1.20.1280.20">
    <property type="entry name" value="HscB, C-terminal domain"/>
    <property type="match status" value="1"/>
</dbReference>
<keyword evidence="2 4" id="KW-0143">Chaperone</keyword>
<dbReference type="SUPFAM" id="SSF46565">
    <property type="entry name" value="Chaperone J-domain"/>
    <property type="match status" value="1"/>
</dbReference>
<gene>
    <name evidence="4 6" type="primary">hscB</name>
    <name evidence="6" type="ORF">H9K76_11535</name>
</gene>
<dbReference type="NCBIfam" id="TIGR00714">
    <property type="entry name" value="hscB"/>
    <property type="match status" value="1"/>
</dbReference>
<name>A0A7G9RUS5_9BURK</name>
<organism evidence="6 7">
    <name type="scientific">Diaphorobacter ruginosibacter</name>
    <dbReference type="NCBI Taxonomy" id="1715720"/>
    <lineage>
        <taxon>Bacteria</taxon>
        <taxon>Pseudomonadati</taxon>
        <taxon>Pseudomonadota</taxon>
        <taxon>Betaproteobacteria</taxon>
        <taxon>Burkholderiales</taxon>
        <taxon>Comamonadaceae</taxon>
        <taxon>Diaphorobacter</taxon>
    </lineage>
</organism>
<dbReference type="Proteomes" id="UP000515811">
    <property type="component" value="Chromosome"/>
</dbReference>
<dbReference type="GO" id="GO:0051087">
    <property type="term" value="F:protein-folding chaperone binding"/>
    <property type="evidence" value="ECO:0007669"/>
    <property type="project" value="InterPro"/>
</dbReference>
<dbReference type="AlphaFoldDB" id="A0A7G9RUS5"/>
<dbReference type="HAMAP" id="MF_00682">
    <property type="entry name" value="HscB"/>
    <property type="match status" value="1"/>
</dbReference>
<dbReference type="Pfam" id="PF07743">
    <property type="entry name" value="HSCB_C"/>
    <property type="match status" value="1"/>
</dbReference>
<dbReference type="CDD" id="cd06257">
    <property type="entry name" value="DnaJ"/>
    <property type="match status" value="1"/>
</dbReference>
<evidence type="ECO:0000259" key="5">
    <source>
        <dbReference type="PROSITE" id="PS50076"/>
    </source>
</evidence>
<evidence type="ECO:0000256" key="2">
    <source>
        <dbReference type="ARBA" id="ARBA00023186"/>
    </source>
</evidence>
<dbReference type="InterPro" id="IPR036869">
    <property type="entry name" value="J_dom_sf"/>
</dbReference>
<dbReference type="SUPFAM" id="SSF47144">
    <property type="entry name" value="HSC20 (HSCB), C-terminal oligomerisation domain"/>
    <property type="match status" value="1"/>
</dbReference>
<dbReference type="PANTHER" id="PTHR14021:SF15">
    <property type="entry name" value="IRON-SULFUR CLUSTER CO-CHAPERONE PROTEIN HSCB"/>
    <property type="match status" value="1"/>
</dbReference>
<protein>
    <recommendedName>
        <fullName evidence="4">Co-chaperone protein HscB homolog</fullName>
    </recommendedName>
</protein>
<dbReference type="KEGG" id="drg:H9K76_11535"/>
<keyword evidence="7" id="KW-1185">Reference proteome</keyword>
<dbReference type="SMART" id="SM00271">
    <property type="entry name" value="DnaJ"/>
    <property type="match status" value="1"/>
</dbReference>
<comment type="similarity">
    <text evidence="1 4">Belongs to the HscB family.</text>
</comment>
<dbReference type="InterPro" id="IPR004640">
    <property type="entry name" value="HscB"/>
</dbReference>
<dbReference type="PANTHER" id="PTHR14021">
    <property type="entry name" value="IRON-SULFUR CLUSTER CO-CHAPERONE PROTEIN HSCB"/>
    <property type="match status" value="1"/>
</dbReference>
<evidence type="ECO:0000256" key="4">
    <source>
        <dbReference type="HAMAP-Rule" id="MF_00682"/>
    </source>
</evidence>
<dbReference type="PROSITE" id="PS50076">
    <property type="entry name" value="DNAJ_2"/>
    <property type="match status" value="1"/>
</dbReference>